<dbReference type="AlphaFoldDB" id="A0A448YUE8"/>
<dbReference type="GO" id="GO:0030076">
    <property type="term" value="C:light-harvesting complex"/>
    <property type="evidence" value="ECO:0007669"/>
    <property type="project" value="UniProtKB-KW"/>
</dbReference>
<evidence type="ECO:0000256" key="7">
    <source>
        <dbReference type="ARBA" id="ARBA00023243"/>
    </source>
</evidence>
<evidence type="ECO:0000256" key="4">
    <source>
        <dbReference type="ARBA" id="ARBA00022528"/>
    </source>
</evidence>
<keyword evidence="9" id="KW-0148">Chlorophyll</keyword>
<evidence type="ECO:0000256" key="6">
    <source>
        <dbReference type="ARBA" id="ARBA00022640"/>
    </source>
</evidence>
<feature type="chain" id="PRO_5019304114" description="Plastid light harvesting protein" evidence="10">
    <location>
        <begin position="21"/>
        <end position="282"/>
    </location>
</feature>
<organism evidence="11 12">
    <name type="scientific">Pseudo-nitzschia multistriata</name>
    <dbReference type="NCBI Taxonomy" id="183589"/>
    <lineage>
        <taxon>Eukaryota</taxon>
        <taxon>Sar</taxon>
        <taxon>Stramenopiles</taxon>
        <taxon>Ochrophyta</taxon>
        <taxon>Bacillariophyta</taxon>
        <taxon>Bacillariophyceae</taxon>
        <taxon>Bacillariophycidae</taxon>
        <taxon>Bacillariales</taxon>
        <taxon>Bacillariaceae</taxon>
        <taxon>Pseudo-nitzschia</taxon>
    </lineage>
</organism>
<evidence type="ECO:0000256" key="5">
    <source>
        <dbReference type="ARBA" id="ARBA00022531"/>
    </source>
</evidence>
<dbReference type="OrthoDB" id="423598at2759"/>
<dbReference type="GO" id="GO:0016020">
    <property type="term" value="C:membrane"/>
    <property type="evidence" value="ECO:0007669"/>
    <property type="project" value="InterPro"/>
</dbReference>
<protein>
    <recommendedName>
        <fullName evidence="13">Plastid light harvesting protein</fullName>
    </recommendedName>
</protein>
<reference evidence="11 12" key="1">
    <citation type="submission" date="2019-01" db="EMBL/GenBank/DDBJ databases">
        <authorList>
            <person name="Ferrante I. M."/>
        </authorList>
    </citation>
    <scope>NUCLEOTIDE SEQUENCE [LARGE SCALE GENOMIC DNA]</scope>
    <source>
        <strain evidence="11 12">B856</strain>
    </source>
</reference>
<feature type="binding site" evidence="9">
    <location>
        <position position="237"/>
    </location>
    <ligand>
        <name>chlorophyll a</name>
        <dbReference type="ChEBI" id="CHEBI:58416"/>
        <label>1</label>
    </ligand>
</feature>
<evidence type="ECO:0000313" key="12">
    <source>
        <dbReference type="Proteomes" id="UP000291116"/>
    </source>
</evidence>
<dbReference type="InterPro" id="IPR022796">
    <property type="entry name" value="Chloroa_b-bind"/>
</dbReference>
<dbReference type="GO" id="GO:0009765">
    <property type="term" value="P:photosynthesis, light harvesting"/>
    <property type="evidence" value="ECO:0007669"/>
    <property type="project" value="InterPro"/>
</dbReference>
<keyword evidence="10" id="KW-0732">Signal</keyword>
<comment type="similarity">
    <text evidence="3">Belongs to the fucoxanthin chlorophyll protein family.</text>
</comment>
<feature type="binding site" evidence="9">
    <location>
        <position position="232"/>
    </location>
    <ligand>
        <name>chlorophyll a</name>
        <dbReference type="ChEBI" id="CHEBI:58416"/>
        <label>1</label>
    </ligand>
</feature>
<dbReference type="GO" id="GO:0009507">
    <property type="term" value="C:chloroplast"/>
    <property type="evidence" value="ECO:0007669"/>
    <property type="project" value="UniProtKB-SubCell"/>
</dbReference>
<evidence type="ECO:0000313" key="11">
    <source>
        <dbReference type="EMBL" id="VEU33413.1"/>
    </source>
</evidence>
<dbReference type="PANTHER" id="PTHR21649">
    <property type="entry name" value="CHLOROPHYLL A/B BINDING PROTEIN"/>
    <property type="match status" value="1"/>
</dbReference>
<evidence type="ECO:0000256" key="1">
    <source>
        <dbReference type="ARBA" id="ARBA00004022"/>
    </source>
</evidence>
<evidence type="ECO:0000256" key="10">
    <source>
        <dbReference type="SAM" id="SignalP"/>
    </source>
</evidence>
<dbReference type="SUPFAM" id="SSF103511">
    <property type="entry name" value="Chlorophyll a-b binding protein"/>
    <property type="match status" value="1"/>
</dbReference>
<sequence>MKSAAAAIATLFLAPSVTTGFVSHAPTGHGRSATVVTKSSTASDPESRFIDGVGIPPQESLQAKLEEVEDCALPTQKGKTMSESIPFLKCPAVLLESDLAGNVGFDPLGLATSDELLLDYREAEVKHARLAMLAAVGWPISELEDRNIAEFFNAPSVLDDGDRVPSVLNGGLDRIDPRFWGFCLGMSAAIDMYGVSKSRRGSADYFPGNIGFDPLNLFPPDREGREKMKLAEIKHGRIAMLGVVGYVSEEYVTKMAVVDDTPVLFQPITETIEEVISSSFLL</sequence>
<keyword evidence="12" id="KW-1185">Reference proteome</keyword>
<feature type="binding site" evidence="9">
    <location>
        <position position="127"/>
    </location>
    <ligand>
        <name>chlorophyll a</name>
        <dbReference type="ChEBI" id="CHEBI:58416"/>
        <label>1</label>
    </ligand>
</feature>
<gene>
    <name evidence="11" type="ORF">PSNMU_V1.4_AUG-EV-PASAV3_0002170</name>
</gene>
<dbReference type="GO" id="GO:0016168">
    <property type="term" value="F:chlorophyll binding"/>
    <property type="evidence" value="ECO:0007669"/>
    <property type="project" value="UniProtKB-KW"/>
</dbReference>
<comment type="subcellular location">
    <subcellularLocation>
        <location evidence="2">Plastid</location>
        <location evidence="2">Chloroplast</location>
    </subcellularLocation>
</comment>
<comment type="subunit">
    <text evidence="8">The LHC complex of chromophytic algae is composed of fucoxanthin, chlorophyll A and C bound non-covalently by fucoxanthin chlorophyll proteins (FCPs). The ratio of the pigments in LHC; fucoxanthin: chlorophyll C: chlorophyll A; (0.6-1): (0.1-0.3): (1).</text>
</comment>
<accession>A0A448YUE8</accession>
<dbReference type="Pfam" id="PF00504">
    <property type="entry name" value="Chloroa_b-bind"/>
    <property type="match status" value="1"/>
</dbReference>
<evidence type="ECO:0000256" key="8">
    <source>
        <dbReference type="ARBA" id="ARBA00044011"/>
    </source>
</evidence>
<dbReference type="EMBL" id="CAACVS010000001">
    <property type="protein sequence ID" value="VEU33413.1"/>
    <property type="molecule type" value="Genomic_DNA"/>
</dbReference>
<keyword evidence="6" id="KW-0934">Plastid</keyword>
<proteinExistence type="inferred from homology"/>
<keyword evidence="9" id="KW-0157">Chromophore</keyword>
<dbReference type="InterPro" id="IPR001344">
    <property type="entry name" value="Chloro_AB-bd_pln"/>
</dbReference>
<feature type="binding site" evidence="9">
    <location>
        <position position="124"/>
    </location>
    <ligand>
        <name>chlorophyll a</name>
        <dbReference type="ChEBI" id="CHEBI:58416"/>
        <label>1</label>
    </ligand>
</feature>
<evidence type="ECO:0000256" key="3">
    <source>
        <dbReference type="ARBA" id="ARBA00005933"/>
    </source>
</evidence>
<keyword evidence="5" id="KW-0602">Photosynthesis</keyword>
<keyword evidence="4" id="KW-0150">Chloroplast</keyword>
<evidence type="ECO:0008006" key="13">
    <source>
        <dbReference type="Google" id="ProtNLM"/>
    </source>
</evidence>
<dbReference type="Gene3D" id="1.10.3460.10">
    <property type="entry name" value="Chlorophyll a/b binding protein domain"/>
    <property type="match status" value="1"/>
</dbReference>
<dbReference type="Proteomes" id="UP000291116">
    <property type="component" value="Unassembled WGS sequence"/>
</dbReference>
<feature type="binding site" description="axial binding residue" evidence="9">
    <location>
        <position position="129"/>
    </location>
    <ligand>
        <name>chlorophyll b</name>
        <dbReference type="ChEBI" id="CHEBI:61721"/>
        <label>1</label>
    </ligand>
    <ligandPart>
        <name>Mg</name>
        <dbReference type="ChEBI" id="CHEBI:25107"/>
    </ligandPart>
</feature>
<name>A0A448YUE8_9STRA</name>
<feature type="signal peptide" evidence="10">
    <location>
        <begin position="1"/>
        <end position="20"/>
    </location>
</feature>
<evidence type="ECO:0000256" key="2">
    <source>
        <dbReference type="ARBA" id="ARBA00004229"/>
    </source>
</evidence>
<keyword evidence="7" id="KW-0437">Light-harvesting polypeptide</keyword>
<comment type="function">
    <text evidence="1">The light-harvesting complex (LHC) functions as a light receptor, it captures and delivers excitation energy to photosystems with which it is closely associated. Energy is transferred from the carotenoid and chlorophyll C (or B) to chlorophyll A and the photosynthetic reaction centers where it is used to synthesize ATP and reducing power.</text>
</comment>
<evidence type="ECO:0000256" key="9">
    <source>
        <dbReference type="PIRSR" id="PIRSR601344-1"/>
    </source>
</evidence>